<keyword evidence="3" id="KW-1185">Reference proteome</keyword>
<dbReference type="InterPro" id="IPR013766">
    <property type="entry name" value="Thioredoxin_domain"/>
</dbReference>
<dbReference type="InterPro" id="IPR036249">
    <property type="entry name" value="Thioredoxin-like_sf"/>
</dbReference>
<dbReference type="PROSITE" id="PS51352">
    <property type="entry name" value="THIOREDOXIN_2"/>
    <property type="match status" value="1"/>
</dbReference>
<evidence type="ECO:0000313" key="3">
    <source>
        <dbReference type="Proteomes" id="UP000198802"/>
    </source>
</evidence>
<dbReference type="PANTHER" id="PTHR42852:SF13">
    <property type="entry name" value="PROTEIN DIPZ"/>
    <property type="match status" value="1"/>
</dbReference>
<dbReference type="GO" id="GO:0016853">
    <property type="term" value="F:isomerase activity"/>
    <property type="evidence" value="ECO:0007669"/>
    <property type="project" value="UniProtKB-KW"/>
</dbReference>
<proteinExistence type="predicted"/>
<dbReference type="InterPro" id="IPR017937">
    <property type="entry name" value="Thioredoxin_CS"/>
</dbReference>
<sequence>MIPAVDRKPAPAMSGRTLTGDAFDLSSIRGRPAVVNFWASWCGPCRAETRALVEMAQTHPEVAFIGVNREADGSSAARAFVRDNAVRYPNIVDERGTVAARWNVPGLPTTFVLDSDGRIAARLFSAVTSESLNAVIAGLT</sequence>
<organism evidence="2 3">
    <name type="scientific">Parafrankia irregularis</name>
    <dbReference type="NCBI Taxonomy" id="795642"/>
    <lineage>
        <taxon>Bacteria</taxon>
        <taxon>Bacillati</taxon>
        <taxon>Actinomycetota</taxon>
        <taxon>Actinomycetes</taxon>
        <taxon>Frankiales</taxon>
        <taxon>Frankiaceae</taxon>
        <taxon>Parafrankia</taxon>
    </lineage>
</organism>
<dbReference type="CDD" id="cd02966">
    <property type="entry name" value="TlpA_like_family"/>
    <property type="match status" value="1"/>
</dbReference>
<dbReference type="PROSITE" id="PS00194">
    <property type="entry name" value="THIOREDOXIN_1"/>
    <property type="match status" value="1"/>
</dbReference>
<dbReference type="Proteomes" id="UP000198802">
    <property type="component" value="Unassembled WGS sequence"/>
</dbReference>
<dbReference type="Gene3D" id="3.40.30.10">
    <property type="entry name" value="Glutaredoxin"/>
    <property type="match status" value="1"/>
</dbReference>
<reference evidence="3" key="1">
    <citation type="submission" date="2015-11" db="EMBL/GenBank/DDBJ databases">
        <authorList>
            <person name="Varghese N."/>
        </authorList>
    </citation>
    <scope>NUCLEOTIDE SEQUENCE [LARGE SCALE GENOMIC DNA]</scope>
    <source>
        <strain evidence="3">DSM 45899</strain>
    </source>
</reference>
<gene>
    <name evidence="2" type="ORF">Ga0074812_10225</name>
</gene>
<accession>A0A0S4QHA1</accession>
<feature type="domain" description="Thioredoxin" evidence="1">
    <location>
        <begin position="4"/>
        <end position="140"/>
    </location>
</feature>
<keyword evidence="2" id="KW-0413">Isomerase</keyword>
<evidence type="ECO:0000259" key="1">
    <source>
        <dbReference type="PROSITE" id="PS51352"/>
    </source>
</evidence>
<dbReference type="InterPro" id="IPR000866">
    <property type="entry name" value="AhpC/TSA"/>
</dbReference>
<dbReference type="Pfam" id="PF00578">
    <property type="entry name" value="AhpC-TSA"/>
    <property type="match status" value="1"/>
</dbReference>
<name>A0A0S4QHA1_9ACTN</name>
<dbReference type="PANTHER" id="PTHR42852">
    <property type="entry name" value="THIOL:DISULFIDE INTERCHANGE PROTEIN DSBE"/>
    <property type="match status" value="1"/>
</dbReference>
<dbReference type="EMBL" id="FAOZ01000002">
    <property type="protein sequence ID" value="CUU54022.1"/>
    <property type="molecule type" value="Genomic_DNA"/>
</dbReference>
<dbReference type="InterPro" id="IPR050553">
    <property type="entry name" value="Thioredoxin_ResA/DsbE_sf"/>
</dbReference>
<dbReference type="GO" id="GO:0016491">
    <property type="term" value="F:oxidoreductase activity"/>
    <property type="evidence" value="ECO:0007669"/>
    <property type="project" value="InterPro"/>
</dbReference>
<evidence type="ECO:0000313" key="2">
    <source>
        <dbReference type="EMBL" id="CUU54022.1"/>
    </source>
</evidence>
<protein>
    <submittedName>
        <fullName evidence="2">Thiol-disulfide isomerase or thioredoxin</fullName>
    </submittedName>
</protein>
<dbReference type="SUPFAM" id="SSF52833">
    <property type="entry name" value="Thioredoxin-like"/>
    <property type="match status" value="1"/>
</dbReference>
<dbReference type="AlphaFoldDB" id="A0A0S4QHA1"/>
<dbReference type="GO" id="GO:0016209">
    <property type="term" value="F:antioxidant activity"/>
    <property type="evidence" value="ECO:0007669"/>
    <property type="project" value="InterPro"/>
</dbReference>